<organism evidence="12 13">
    <name type="scientific">Herrania umbratica</name>
    <dbReference type="NCBI Taxonomy" id="108875"/>
    <lineage>
        <taxon>Eukaryota</taxon>
        <taxon>Viridiplantae</taxon>
        <taxon>Streptophyta</taxon>
        <taxon>Embryophyta</taxon>
        <taxon>Tracheophyta</taxon>
        <taxon>Spermatophyta</taxon>
        <taxon>Magnoliopsida</taxon>
        <taxon>eudicotyledons</taxon>
        <taxon>Gunneridae</taxon>
        <taxon>Pentapetalae</taxon>
        <taxon>rosids</taxon>
        <taxon>malvids</taxon>
        <taxon>Malvales</taxon>
        <taxon>Malvaceae</taxon>
        <taxon>Byttnerioideae</taxon>
        <taxon>Herrania</taxon>
    </lineage>
</organism>
<dbReference type="InterPro" id="IPR004695">
    <property type="entry name" value="SLAC1/Mae1/Ssu1/TehA"/>
</dbReference>
<reference evidence="13" key="1">
    <citation type="submission" date="2025-08" db="UniProtKB">
        <authorList>
            <consortium name="RefSeq"/>
        </authorList>
    </citation>
    <scope>IDENTIFICATION</scope>
    <source>
        <tissue evidence="13">Leaf</tissue>
    </source>
</reference>
<evidence type="ECO:0000256" key="8">
    <source>
        <dbReference type="ARBA" id="ARBA00023065"/>
    </source>
</evidence>
<keyword evidence="9 11" id="KW-0472">Membrane</keyword>
<evidence type="ECO:0000256" key="5">
    <source>
        <dbReference type="ARBA" id="ARBA00022475"/>
    </source>
</evidence>
<proteinExistence type="inferred from homology"/>
<dbReference type="Gene3D" id="1.50.10.150">
    <property type="entry name" value="Voltage-dependent anion channel"/>
    <property type="match status" value="1"/>
</dbReference>
<dbReference type="CDD" id="cd09323">
    <property type="entry name" value="TDT_SLAC1_like"/>
    <property type="match status" value="1"/>
</dbReference>
<evidence type="ECO:0000256" key="3">
    <source>
        <dbReference type="ARBA" id="ARBA00011233"/>
    </source>
</evidence>
<comment type="similarity">
    <text evidence="2">Belongs to the SLAC1 S-type anion channel family.</text>
</comment>
<evidence type="ECO:0000313" key="12">
    <source>
        <dbReference type="Proteomes" id="UP000504621"/>
    </source>
</evidence>
<dbReference type="InterPro" id="IPR030183">
    <property type="entry name" value="SLAC/SLAH"/>
</dbReference>
<dbReference type="GO" id="GO:0006873">
    <property type="term" value="P:intracellular monoatomic ion homeostasis"/>
    <property type="evidence" value="ECO:0007669"/>
    <property type="project" value="InterPro"/>
</dbReference>
<dbReference type="InterPro" id="IPR038665">
    <property type="entry name" value="Voltage-dep_anion_channel_sf"/>
</dbReference>
<evidence type="ECO:0000256" key="10">
    <source>
        <dbReference type="ARBA" id="ARBA00054248"/>
    </source>
</evidence>
<evidence type="ECO:0000313" key="13">
    <source>
        <dbReference type="RefSeq" id="XP_021284366.1"/>
    </source>
</evidence>
<feature type="transmembrane region" description="Helical" evidence="11">
    <location>
        <begin position="368"/>
        <end position="394"/>
    </location>
</feature>
<dbReference type="GO" id="GO:0005886">
    <property type="term" value="C:plasma membrane"/>
    <property type="evidence" value="ECO:0007669"/>
    <property type="project" value="UniProtKB-SubCell"/>
</dbReference>
<evidence type="ECO:0000256" key="9">
    <source>
        <dbReference type="ARBA" id="ARBA00023136"/>
    </source>
</evidence>
<evidence type="ECO:0000256" key="7">
    <source>
        <dbReference type="ARBA" id="ARBA00022989"/>
    </source>
</evidence>
<comment type="subunit">
    <text evidence="3">Homotrimer.</text>
</comment>
<evidence type="ECO:0000256" key="1">
    <source>
        <dbReference type="ARBA" id="ARBA00004651"/>
    </source>
</evidence>
<dbReference type="PANTHER" id="PTHR31269:SF22">
    <property type="entry name" value="OS01G0247700 PROTEIN"/>
    <property type="match status" value="1"/>
</dbReference>
<comment type="function">
    <text evidence="10">Slow, weak voltage-dependent S-type anion efflux channel involved in maintenance of anion homeostasis.</text>
</comment>
<dbReference type="Pfam" id="PF03595">
    <property type="entry name" value="SLAC1"/>
    <property type="match status" value="1"/>
</dbReference>
<keyword evidence="4" id="KW-0813">Transport</keyword>
<keyword evidence="6 11" id="KW-0812">Transmembrane</keyword>
<dbReference type="AlphaFoldDB" id="A0A6J1AC31"/>
<keyword evidence="12" id="KW-1185">Reference proteome</keyword>
<name>A0A6J1AC31_9ROSI</name>
<evidence type="ECO:0000256" key="2">
    <source>
        <dbReference type="ARBA" id="ARBA00007808"/>
    </source>
</evidence>
<dbReference type="GO" id="GO:0008308">
    <property type="term" value="F:voltage-gated monoatomic anion channel activity"/>
    <property type="evidence" value="ECO:0007669"/>
    <property type="project" value="InterPro"/>
</dbReference>
<feature type="transmembrane region" description="Helical" evidence="11">
    <location>
        <begin position="162"/>
        <end position="180"/>
    </location>
</feature>
<feature type="transmembrane region" description="Helical" evidence="11">
    <location>
        <begin position="313"/>
        <end position="332"/>
    </location>
</feature>
<gene>
    <name evidence="13" type="primary">LOC110416653</name>
</gene>
<dbReference type="GeneID" id="110416653"/>
<dbReference type="PANTHER" id="PTHR31269">
    <property type="entry name" value="S-TYPE ANION CHANNEL SLAH3"/>
    <property type="match status" value="1"/>
</dbReference>
<protein>
    <submittedName>
        <fullName evidence="13">S-type anion channel SLAH4-like</fullName>
    </submittedName>
</protein>
<sequence>MLHRSIKRNHTVNKKSAQIHELIFLTLTVRSIESSRSEPEMEVVVDSTPQTSSFATENQSSVTAIVVRLIKESLSSILTRFHAGYFRISLSLGGQALLWKTLIGPTDDRSTLRDVLHMLHPTAFLVLWSFALFTLVLLSLLYILRCLFYFKMVKAEFLHHVGVNYLFAPWISWLLLLQSAPFVSPKTTCYLVLWWFFAVPVVALDVKLYGQWFTKGKKFLSTVANPTSQISVIGNLVGAQAAANMGWKESAVCLFSLGMVHYLVLLVTLYQRFSGSDRLPAMLRPVFFLFFAAPSVASLAWESITGAFDTGSKMLFFLSLFLFTSLVCRPALFRRSMRRFNVAWWAYSFPLTVLALASTEYAEEVKGSIAHILMLLLLALSVLVSLGLTVFTLLNTKMLLPDNDPIAASLHHLPTVSA</sequence>
<dbReference type="Proteomes" id="UP000504621">
    <property type="component" value="Unplaced"/>
</dbReference>
<comment type="subcellular location">
    <subcellularLocation>
        <location evidence="1">Cell membrane</location>
        <topology evidence="1">Multi-pass membrane protein</topology>
    </subcellularLocation>
</comment>
<dbReference type="FunFam" id="1.50.10.150:FF:000003">
    <property type="entry name" value="S-type anion channel SLAH1"/>
    <property type="match status" value="1"/>
</dbReference>
<dbReference type="OrthoDB" id="1867618at2759"/>
<feature type="transmembrane region" description="Helical" evidence="11">
    <location>
        <begin position="249"/>
        <end position="270"/>
    </location>
</feature>
<evidence type="ECO:0000256" key="6">
    <source>
        <dbReference type="ARBA" id="ARBA00022692"/>
    </source>
</evidence>
<evidence type="ECO:0000256" key="11">
    <source>
        <dbReference type="SAM" id="Phobius"/>
    </source>
</evidence>
<keyword evidence="8" id="KW-0406">Ion transport</keyword>
<keyword evidence="7 11" id="KW-1133">Transmembrane helix</keyword>
<feature type="transmembrane region" description="Helical" evidence="11">
    <location>
        <begin position="344"/>
        <end position="362"/>
    </location>
</feature>
<dbReference type="RefSeq" id="XP_021284366.1">
    <property type="nucleotide sequence ID" value="XM_021428691.1"/>
</dbReference>
<accession>A0A6J1AC31</accession>
<evidence type="ECO:0000256" key="4">
    <source>
        <dbReference type="ARBA" id="ARBA00022448"/>
    </source>
</evidence>
<keyword evidence="5" id="KW-1003">Cell membrane</keyword>
<feature type="transmembrane region" description="Helical" evidence="11">
    <location>
        <begin position="192"/>
        <end position="210"/>
    </location>
</feature>
<feature type="transmembrane region" description="Helical" evidence="11">
    <location>
        <begin position="282"/>
        <end position="301"/>
    </location>
</feature>
<feature type="transmembrane region" description="Helical" evidence="11">
    <location>
        <begin position="123"/>
        <end position="150"/>
    </location>
</feature>